<proteinExistence type="predicted"/>
<dbReference type="Proteomes" id="UP001321473">
    <property type="component" value="Unassembled WGS sequence"/>
</dbReference>
<feature type="region of interest" description="Disordered" evidence="1">
    <location>
        <begin position="201"/>
        <end position="220"/>
    </location>
</feature>
<sequence>MSRLPVDRPYLHMRKATFDKLPFHTKALKSFLKITPHGLRTPWKTGSSVVQPVKSDVLVYGPACVGLNVHMDTGMCRVTRAVSGNPMKATSLQLFSETDHATFAKYFWGLKITPGSKTEQGDEATDVPTSMGTPRHNFAYDFVHIKDTSPRLTKFVNQFPFKGRVAVTGRNCSQVSRLRRRHPRQASGAFPVCCDGHPLLKPSPVHEEQRAAERPQQRRT</sequence>
<dbReference type="EMBL" id="JARKHS020016626">
    <property type="protein sequence ID" value="KAK8773595.1"/>
    <property type="molecule type" value="Genomic_DNA"/>
</dbReference>
<dbReference type="SUPFAM" id="SSF88645">
    <property type="entry name" value="ssDNA viruses"/>
    <property type="match status" value="1"/>
</dbReference>
<dbReference type="InterPro" id="IPR016184">
    <property type="entry name" value="Capsid/spike_ssDNA_virus"/>
</dbReference>
<protein>
    <submittedName>
        <fullName evidence="2">Uncharacterized protein</fullName>
    </submittedName>
</protein>
<accession>A0AAQ4EFK7</accession>
<name>A0AAQ4EFK7_AMBAM</name>
<evidence type="ECO:0000313" key="2">
    <source>
        <dbReference type="EMBL" id="KAK8773595.1"/>
    </source>
</evidence>
<evidence type="ECO:0000313" key="3">
    <source>
        <dbReference type="Proteomes" id="UP001321473"/>
    </source>
</evidence>
<gene>
    <name evidence="2" type="ORF">V5799_011872</name>
</gene>
<comment type="caution">
    <text evidence="2">The sequence shown here is derived from an EMBL/GenBank/DDBJ whole genome shotgun (WGS) entry which is preliminary data.</text>
</comment>
<organism evidence="2 3">
    <name type="scientific">Amblyomma americanum</name>
    <name type="common">Lone star tick</name>
    <dbReference type="NCBI Taxonomy" id="6943"/>
    <lineage>
        <taxon>Eukaryota</taxon>
        <taxon>Metazoa</taxon>
        <taxon>Ecdysozoa</taxon>
        <taxon>Arthropoda</taxon>
        <taxon>Chelicerata</taxon>
        <taxon>Arachnida</taxon>
        <taxon>Acari</taxon>
        <taxon>Parasitiformes</taxon>
        <taxon>Ixodida</taxon>
        <taxon>Ixodoidea</taxon>
        <taxon>Ixodidae</taxon>
        <taxon>Amblyomminae</taxon>
        <taxon>Amblyomma</taxon>
    </lineage>
</organism>
<evidence type="ECO:0000256" key="1">
    <source>
        <dbReference type="SAM" id="MobiDB-lite"/>
    </source>
</evidence>
<keyword evidence="3" id="KW-1185">Reference proteome</keyword>
<dbReference type="AlphaFoldDB" id="A0AAQ4EFK7"/>
<feature type="compositionally biased region" description="Basic and acidic residues" evidence="1">
    <location>
        <begin position="204"/>
        <end position="220"/>
    </location>
</feature>
<reference evidence="2 3" key="1">
    <citation type="journal article" date="2023" name="Arcadia Sci">
        <title>De novo assembly of a long-read Amblyomma americanum tick genome.</title>
        <authorList>
            <person name="Chou S."/>
            <person name="Poskanzer K.E."/>
            <person name="Rollins M."/>
            <person name="Thuy-Boun P.S."/>
        </authorList>
    </citation>
    <scope>NUCLEOTIDE SEQUENCE [LARGE SCALE GENOMIC DNA]</scope>
    <source>
        <strain evidence="2">F_SG_1</strain>
        <tissue evidence="2">Salivary glands</tissue>
    </source>
</reference>